<evidence type="ECO:0000256" key="5">
    <source>
        <dbReference type="PROSITE-ProRule" id="PRU00782"/>
    </source>
</evidence>
<keyword evidence="4 5" id="KW-0505">Motor protein</keyword>
<feature type="binding site" evidence="5">
    <location>
        <begin position="49"/>
        <end position="56"/>
    </location>
    <ligand>
        <name>ATP</name>
        <dbReference type="ChEBI" id="CHEBI:30616"/>
    </ligand>
</feature>
<dbReference type="OrthoDB" id="6425411at2759"/>
<evidence type="ECO:0000256" key="1">
    <source>
        <dbReference type="ARBA" id="ARBA00022741"/>
    </source>
</evidence>
<reference evidence="7 8" key="1">
    <citation type="submission" date="2013-11" db="EMBL/GenBank/DDBJ databases">
        <title>Genome sequencing of Stegodyphus mimosarum.</title>
        <authorList>
            <person name="Bechsgaard J."/>
        </authorList>
    </citation>
    <scope>NUCLEOTIDE SEQUENCE [LARGE SCALE GENOMIC DNA]</scope>
</reference>
<dbReference type="Pfam" id="PF00063">
    <property type="entry name" value="Myosin_head"/>
    <property type="match status" value="1"/>
</dbReference>
<keyword evidence="2 5" id="KW-0067">ATP-binding</keyword>
<dbReference type="EMBL" id="KK117955">
    <property type="protein sequence ID" value="KFM71860.1"/>
    <property type="molecule type" value="Genomic_DNA"/>
</dbReference>
<keyword evidence="5" id="KW-0009">Actin-binding</keyword>
<accession>A0A087U3C1</accession>
<dbReference type="PANTHER" id="PTHR22692">
    <property type="entry name" value="MYOSIN VII, XV"/>
    <property type="match status" value="1"/>
</dbReference>
<dbReference type="InterPro" id="IPR027417">
    <property type="entry name" value="P-loop_NTPase"/>
</dbReference>
<dbReference type="PANTHER" id="PTHR22692:SF26">
    <property type="entry name" value="SH3 DOMAIN-CONTAINING PROTEIN"/>
    <property type="match status" value="1"/>
</dbReference>
<dbReference type="InterPro" id="IPR001609">
    <property type="entry name" value="Myosin_head_motor_dom-like"/>
</dbReference>
<evidence type="ECO:0000256" key="3">
    <source>
        <dbReference type="ARBA" id="ARBA00023123"/>
    </source>
</evidence>
<evidence type="ECO:0000256" key="2">
    <source>
        <dbReference type="ARBA" id="ARBA00022840"/>
    </source>
</evidence>
<dbReference type="InterPro" id="IPR051567">
    <property type="entry name" value="Unconventional_Myosin_ATPase"/>
</dbReference>
<keyword evidence="1 5" id="KW-0547">Nucleotide-binding</keyword>
<organism evidence="7 8">
    <name type="scientific">Stegodyphus mimosarum</name>
    <name type="common">African social velvet spider</name>
    <dbReference type="NCBI Taxonomy" id="407821"/>
    <lineage>
        <taxon>Eukaryota</taxon>
        <taxon>Metazoa</taxon>
        <taxon>Ecdysozoa</taxon>
        <taxon>Arthropoda</taxon>
        <taxon>Chelicerata</taxon>
        <taxon>Arachnida</taxon>
        <taxon>Araneae</taxon>
        <taxon>Araneomorphae</taxon>
        <taxon>Entelegynae</taxon>
        <taxon>Eresoidea</taxon>
        <taxon>Eresidae</taxon>
        <taxon>Stegodyphus</taxon>
    </lineage>
</organism>
<dbReference type="Gene3D" id="3.40.850.10">
    <property type="entry name" value="Kinesin motor domain"/>
    <property type="match status" value="1"/>
</dbReference>
<dbReference type="GO" id="GO:0003779">
    <property type="term" value="F:actin binding"/>
    <property type="evidence" value="ECO:0007669"/>
    <property type="project" value="UniProtKB-KW"/>
</dbReference>
<dbReference type="GO" id="GO:0003774">
    <property type="term" value="F:cytoskeletal motor activity"/>
    <property type="evidence" value="ECO:0007669"/>
    <property type="project" value="UniProtKB-UniRule"/>
</dbReference>
<proteinExistence type="inferred from homology"/>
<keyword evidence="3 5" id="KW-0518">Myosin</keyword>
<dbReference type="GO" id="GO:0016459">
    <property type="term" value="C:myosin complex"/>
    <property type="evidence" value="ECO:0007669"/>
    <property type="project" value="UniProtKB-KW"/>
</dbReference>
<evidence type="ECO:0000313" key="8">
    <source>
        <dbReference type="Proteomes" id="UP000054359"/>
    </source>
</evidence>
<dbReference type="PROSITE" id="PS51456">
    <property type="entry name" value="MYOSIN_MOTOR"/>
    <property type="match status" value="1"/>
</dbReference>
<protein>
    <submittedName>
        <fullName evidence="7">Unconventional myosin-XV</fullName>
    </submittedName>
</protein>
<dbReference type="SUPFAM" id="SSF52540">
    <property type="entry name" value="P-loop containing nucleoside triphosphate hydrolases"/>
    <property type="match status" value="1"/>
</dbReference>
<evidence type="ECO:0000313" key="7">
    <source>
        <dbReference type="EMBL" id="KFM71860.1"/>
    </source>
</evidence>
<keyword evidence="8" id="KW-1185">Reference proteome</keyword>
<sequence>MFDIYGLEMVKKYEGQILGTLPPHLFAIGSSAYGKMSKDNENQVVVISGESGAGKTESTK</sequence>
<evidence type="ECO:0000256" key="4">
    <source>
        <dbReference type="ARBA" id="ARBA00023175"/>
    </source>
</evidence>
<comment type="similarity">
    <text evidence="5">Belongs to the TRAFAC class myosin-kinesin ATPase superfamily. Myosin family.</text>
</comment>
<dbReference type="GO" id="GO:0005524">
    <property type="term" value="F:ATP binding"/>
    <property type="evidence" value="ECO:0007669"/>
    <property type="project" value="UniProtKB-UniRule"/>
</dbReference>
<comment type="caution">
    <text evidence="5">Lacks conserved residue(s) required for the propagation of feature annotation.</text>
</comment>
<feature type="domain" description="Myosin motor" evidence="6">
    <location>
        <begin position="1"/>
        <end position="60"/>
    </location>
</feature>
<dbReference type="STRING" id="407821.A0A087U3C1"/>
<dbReference type="AlphaFoldDB" id="A0A087U3C1"/>
<evidence type="ECO:0000259" key="6">
    <source>
        <dbReference type="PROSITE" id="PS51456"/>
    </source>
</evidence>
<feature type="non-terminal residue" evidence="7">
    <location>
        <position position="60"/>
    </location>
</feature>
<dbReference type="InterPro" id="IPR036961">
    <property type="entry name" value="Kinesin_motor_dom_sf"/>
</dbReference>
<gene>
    <name evidence="7" type="ORF">X975_15961</name>
</gene>
<dbReference type="Proteomes" id="UP000054359">
    <property type="component" value="Unassembled WGS sequence"/>
</dbReference>
<name>A0A087U3C1_STEMI</name>